<keyword evidence="2" id="KW-1185">Reference proteome</keyword>
<proteinExistence type="predicted"/>
<evidence type="ECO:0000313" key="1">
    <source>
        <dbReference type="EMBL" id="TFK71758.1"/>
    </source>
</evidence>
<gene>
    <name evidence="1" type="ORF">BDN72DRAFT_764345</name>
</gene>
<dbReference type="EMBL" id="ML208293">
    <property type="protein sequence ID" value="TFK71758.1"/>
    <property type="molecule type" value="Genomic_DNA"/>
</dbReference>
<accession>A0ACD3B157</accession>
<evidence type="ECO:0000313" key="2">
    <source>
        <dbReference type="Proteomes" id="UP000308600"/>
    </source>
</evidence>
<dbReference type="Proteomes" id="UP000308600">
    <property type="component" value="Unassembled WGS sequence"/>
</dbReference>
<reference evidence="1 2" key="1">
    <citation type="journal article" date="2019" name="Nat. Ecol. Evol.">
        <title>Megaphylogeny resolves global patterns of mushroom evolution.</title>
        <authorList>
            <person name="Varga T."/>
            <person name="Krizsan K."/>
            <person name="Foldi C."/>
            <person name="Dima B."/>
            <person name="Sanchez-Garcia M."/>
            <person name="Sanchez-Ramirez S."/>
            <person name="Szollosi G.J."/>
            <person name="Szarkandi J.G."/>
            <person name="Papp V."/>
            <person name="Albert L."/>
            <person name="Andreopoulos W."/>
            <person name="Angelini C."/>
            <person name="Antonin V."/>
            <person name="Barry K.W."/>
            <person name="Bougher N.L."/>
            <person name="Buchanan P."/>
            <person name="Buyck B."/>
            <person name="Bense V."/>
            <person name="Catcheside P."/>
            <person name="Chovatia M."/>
            <person name="Cooper J."/>
            <person name="Damon W."/>
            <person name="Desjardin D."/>
            <person name="Finy P."/>
            <person name="Geml J."/>
            <person name="Haridas S."/>
            <person name="Hughes K."/>
            <person name="Justo A."/>
            <person name="Karasinski D."/>
            <person name="Kautmanova I."/>
            <person name="Kiss B."/>
            <person name="Kocsube S."/>
            <person name="Kotiranta H."/>
            <person name="LaButti K.M."/>
            <person name="Lechner B.E."/>
            <person name="Liimatainen K."/>
            <person name="Lipzen A."/>
            <person name="Lukacs Z."/>
            <person name="Mihaltcheva S."/>
            <person name="Morgado L.N."/>
            <person name="Niskanen T."/>
            <person name="Noordeloos M.E."/>
            <person name="Ohm R.A."/>
            <person name="Ortiz-Santana B."/>
            <person name="Ovrebo C."/>
            <person name="Racz N."/>
            <person name="Riley R."/>
            <person name="Savchenko A."/>
            <person name="Shiryaev A."/>
            <person name="Soop K."/>
            <person name="Spirin V."/>
            <person name="Szebenyi C."/>
            <person name="Tomsovsky M."/>
            <person name="Tulloss R.E."/>
            <person name="Uehling J."/>
            <person name="Grigoriev I.V."/>
            <person name="Vagvolgyi C."/>
            <person name="Papp T."/>
            <person name="Martin F.M."/>
            <person name="Miettinen O."/>
            <person name="Hibbett D.S."/>
            <person name="Nagy L.G."/>
        </authorList>
    </citation>
    <scope>NUCLEOTIDE SEQUENCE [LARGE SCALE GENOMIC DNA]</scope>
    <source>
        <strain evidence="1 2">NL-1719</strain>
    </source>
</reference>
<protein>
    <submittedName>
        <fullName evidence="1">Spermidine synthase</fullName>
    </submittedName>
</protein>
<name>A0ACD3B157_9AGAR</name>
<organism evidence="1 2">
    <name type="scientific">Pluteus cervinus</name>
    <dbReference type="NCBI Taxonomy" id="181527"/>
    <lineage>
        <taxon>Eukaryota</taxon>
        <taxon>Fungi</taxon>
        <taxon>Dikarya</taxon>
        <taxon>Basidiomycota</taxon>
        <taxon>Agaricomycotina</taxon>
        <taxon>Agaricomycetes</taxon>
        <taxon>Agaricomycetidae</taxon>
        <taxon>Agaricales</taxon>
        <taxon>Pluteineae</taxon>
        <taxon>Pluteaceae</taxon>
        <taxon>Pluteus</taxon>
    </lineage>
</organism>
<sequence length="592" mass="65752">MASYAAQASKLVQVTSPPVALSLILFVYERALVPIYASGPTNYMLDWVVLGGILIAVVQPFRLSLAVNALVAAVLLTAAPNATYWAAVLTSRRKDPVWGPTYTHLSVLFPLVVALVSFFRTGHSSLRPPQEYRPMYAALSYLATSYFAKTVWPQVSSLNEISDSTVYLSLAGIFYATWISSLQVQPKKSTKKGEPTKSTWWTREARVAVVGLFFAVWWALHPKLASPVLPHPLKEPYDHAAFPLRVLSSVQSITGLISVAEIPPPPGEEDSEEIMHSVRYLRASHSILGGVWTDQKVMVIDDQKPVFDSEGKPLGDSIYAAFVLQEAVRFVQSPSSGKSRKFTNGLIIGLGTGISATAFQRHGISTTIVEIDPAVYDAARNYFGLPDPGPGKVFLEDARGWVERQRASIESGETQTRFDFVVHDCFSGGGVPQHIFTSEFWEDVKKILTPDGIVVVNFAGIVKSEASRLVVFTLLKSFGHCRAFHDLLDKMSPEQYESDFINIAVFCAQTPLSFRTARTSDFLGSPLRRHVLESLSRRELDLEVIRSSADKAEEQYILTDARNPLGKLQEEQGHHHWSVMRDVLADKYWEIY</sequence>